<dbReference type="EMBL" id="CP002105">
    <property type="protein sequence ID" value="ADL12010.1"/>
    <property type="molecule type" value="Genomic_DNA"/>
</dbReference>
<evidence type="ECO:0000256" key="1">
    <source>
        <dbReference type="SAM" id="Phobius"/>
    </source>
</evidence>
<feature type="transmembrane region" description="Helical" evidence="1">
    <location>
        <begin position="186"/>
        <end position="204"/>
    </location>
</feature>
<feature type="transmembrane region" description="Helical" evidence="1">
    <location>
        <begin position="56"/>
        <end position="79"/>
    </location>
</feature>
<dbReference type="eggNOG" id="COG3135">
    <property type="taxonomic scope" value="Bacteria"/>
</dbReference>
<keyword evidence="1" id="KW-0472">Membrane</keyword>
<organism evidence="2 3">
    <name type="scientific">Acetohalobium arabaticum (strain ATCC 49924 / DSM 5501 / Z-7288)</name>
    <dbReference type="NCBI Taxonomy" id="574087"/>
    <lineage>
        <taxon>Bacteria</taxon>
        <taxon>Bacillati</taxon>
        <taxon>Bacillota</taxon>
        <taxon>Clostridia</taxon>
        <taxon>Halanaerobiales</taxon>
        <taxon>Halobacteroidaceae</taxon>
        <taxon>Acetohalobium</taxon>
    </lineage>
</organism>
<feature type="transmembrane region" description="Helical" evidence="1">
    <location>
        <begin position="258"/>
        <end position="276"/>
    </location>
</feature>
<dbReference type="PANTHER" id="PTHR30199">
    <property type="entry name" value="MFS FAMILY TRANSPORTER, PREDICTED SUBSTRATE BENZOATE"/>
    <property type="match status" value="1"/>
</dbReference>
<dbReference type="OrthoDB" id="9813854at2"/>
<dbReference type="GO" id="GO:0005886">
    <property type="term" value="C:plasma membrane"/>
    <property type="evidence" value="ECO:0007669"/>
    <property type="project" value="TreeGrafter"/>
</dbReference>
<dbReference type="GO" id="GO:0042925">
    <property type="term" value="F:benzoate transmembrane transporter activity"/>
    <property type="evidence" value="ECO:0007669"/>
    <property type="project" value="InterPro"/>
</dbReference>
<sequence length="419" mass="43997">MFFESGFDLKKGINEFGEKANLTNISTGLIGGSTLALVAIPLVLKAGEAANLSQEIVMSWLFSIYFFGSIVGLILALGYQQPIAGAWSIPGIFAVTQVMHNFSINEAVGAFLVSGAIVLFLGVTGLIKKAVNYIPDSIMMAMVAGVLFSWALGIVDAFKSAPWICLVGAIGFWVSKKVLSRIPPVLGTFVFGIVMAGILGQLNYSEINIGVANPIFFKPTFTMQAIMSISIPLAMLVIGAENMQAYGVLKAEEYDAPINAMTIASGIGGLIAPWMGGHNANIAGPMTGICADKVAGDKDGRYVAGVANGASFALFGLFAPLSLSMIDLLPGALVSLLVGLVLMGIINSALQTAFGDDKFLIGSFTALVIAISGVSMLKIGAAFWALVIGTLVSFMFEREDFNAMRLESEDGEEKAAESV</sequence>
<protein>
    <submittedName>
        <fullName evidence="2">Benzoate membrane transport protein</fullName>
    </submittedName>
</protein>
<feature type="transmembrane region" description="Helical" evidence="1">
    <location>
        <begin position="302"/>
        <end position="321"/>
    </location>
</feature>
<keyword evidence="1" id="KW-0812">Transmembrane</keyword>
<dbReference type="STRING" id="574087.Acear_0464"/>
<dbReference type="KEGG" id="aar:Acear_0464"/>
<reference evidence="2 3" key="1">
    <citation type="journal article" date="2010" name="Stand. Genomic Sci.">
        <title>Complete genome sequence of Acetohalobium arabaticum type strain (Z-7288).</title>
        <authorList>
            <person name="Sikorski J."/>
            <person name="Lapidus A."/>
            <person name="Chertkov O."/>
            <person name="Lucas S."/>
            <person name="Copeland A."/>
            <person name="Glavina Del Rio T."/>
            <person name="Nolan M."/>
            <person name="Tice H."/>
            <person name="Cheng J.F."/>
            <person name="Han C."/>
            <person name="Brambilla E."/>
            <person name="Pitluck S."/>
            <person name="Liolios K."/>
            <person name="Ivanova N."/>
            <person name="Mavromatis K."/>
            <person name="Mikhailova N."/>
            <person name="Pati A."/>
            <person name="Bruce D."/>
            <person name="Detter C."/>
            <person name="Tapia R."/>
            <person name="Goodwin L."/>
            <person name="Chen A."/>
            <person name="Palaniappan K."/>
            <person name="Land M."/>
            <person name="Hauser L."/>
            <person name="Chang Y.J."/>
            <person name="Jeffries C.D."/>
            <person name="Rohde M."/>
            <person name="Goker M."/>
            <person name="Spring S."/>
            <person name="Woyke T."/>
            <person name="Bristow J."/>
            <person name="Eisen J.A."/>
            <person name="Markowitz V."/>
            <person name="Hugenholtz P."/>
            <person name="Kyrpides N.C."/>
            <person name="Klenk H.P."/>
        </authorList>
    </citation>
    <scope>NUCLEOTIDE SEQUENCE [LARGE SCALE GENOMIC DNA]</scope>
    <source>
        <strain evidence="3">ATCC 49924 / DSM 5501 / Z-7288</strain>
    </source>
</reference>
<dbReference type="RefSeq" id="WP_013277456.1">
    <property type="nucleotide sequence ID" value="NC_014378.1"/>
</dbReference>
<keyword evidence="1" id="KW-1133">Transmembrane helix</keyword>
<dbReference type="InterPro" id="IPR004711">
    <property type="entry name" value="Benzoate_Transporter"/>
</dbReference>
<dbReference type="PANTHER" id="PTHR30199:SF0">
    <property type="entry name" value="INNER MEMBRANE PROTEIN YDCO"/>
    <property type="match status" value="1"/>
</dbReference>
<evidence type="ECO:0000313" key="3">
    <source>
        <dbReference type="Proteomes" id="UP000001661"/>
    </source>
</evidence>
<feature type="transmembrane region" description="Helical" evidence="1">
    <location>
        <begin position="107"/>
        <end position="126"/>
    </location>
</feature>
<keyword evidence="3" id="KW-1185">Reference proteome</keyword>
<gene>
    <name evidence="2" type="ordered locus">Acear_0464</name>
</gene>
<dbReference type="Pfam" id="PF03594">
    <property type="entry name" value="BenE"/>
    <property type="match status" value="1"/>
</dbReference>
<accession>D9QUV1</accession>
<feature type="transmembrane region" description="Helical" evidence="1">
    <location>
        <begin position="328"/>
        <end position="346"/>
    </location>
</feature>
<feature type="transmembrane region" description="Helical" evidence="1">
    <location>
        <begin position="216"/>
        <end position="238"/>
    </location>
</feature>
<proteinExistence type="predicted"/>
<evidence type="ECO:0000313" key="2">
    <source>
        <dbReference type="EMBL" id="ADL12010.1"/>
    </source>
</evidence>
<feature type="transmembrane region" description="Helical" evidence="1">
    <location>
        <begin position="25"/>
        <end position="44"/>
    </location>
</feature>
<feature type="transmembrane region" description="Helical" evidence="1">
    <location>
        <begin position="138"/>
        <end position="155"/>
    </location>
</feature>
<dbReference type="HOGENOM" id="CLU_041268_2_1_9"/>
<feature type="transmembrane region" description="Helical" evidence="1">
    <location>
        <begin position="161"/>
        <end position="179"/>
    </location>
</feature>
<name>D9QUV1_ACEAZ</name>
<dbReference type="Proteomes" id="UP000001661">
    <property type="component" value="Chromosome"/>
</dbReference>
<dbReference type="AlphaFoldDB" id="D9QUV1"/>
<feature type="transmembrane region" description="Helical" evidence="1">
    <location>
        <begin position="366"/>
        <end position="396"/>
    </location>
</feature>